<dbReference type="Pfam" id="PF00067">
    <property type="entry name" value="p450"/>
    <property type="match status" value="1"/>
</dbReference>
<comment type="similarity">
    <text evidence="3">Belongs to the cytochrome P450 family.</text>
</comment>
<dbReference type="InterPro" id="IPR050364">
    <property type="entry name" value="Cytochrome_P450_fung"/>
</dbReference>
<proteinExistence type="inferred from homology"/>
<dbReference type="InterPro" id="IPR002401">
    <property type="entry name" value="Cyt_P450_E_grp-I"/>
</dbReference>
<dbReference type="Proteomes" id="UP001218218">
    <property type="component" value="Unassembled WGS sequence"/>
</dbReference>
<dbReference type="Gene3D" id="1.10.630.10">
    <property type="entry name" value="Cytochrome P450"/>
    <property type="match status" value="1"/>
</dbReference>
<dbReference type="PRINTS" id="PR00385">
    <property type="entry name" value="P450"/>
</dbReference>
<keyword evidence="8" id="KW-0503">Monooxygenase</keyword>
<organism evidence="10 11">
    <name type="scientific">Mycena albidolilacea</name>
    <dbReference type="NCBI Taxonomy" id="1033008"/>
    <lineage>
        <taxon>Eukaryota</taxon>
        <taxon>Fungi</taxon>
        <taxon>Dikarya</taxon>
        <taxon>Basidiomycota</taxon>
        <taxon>Agaricomycotina</taxon>
        <taxon>Agaricomycetes</taxon>
        <taxon>Agaricomycetidae</taxon>
        <taxon>Agaricales</taxon>
        <taxon>Marasmiineae</taxon>
        <taxon>Mycenaceae</taxon>
        <taxon>Mycena</taxon>
    </lineage>
</organism>
<evidence type="ECO:0000256" key="3">
    <source>
        <dbReference type="ARBA" id="ARBA00010617"/>
    </source>
</evidence>
<dbReference type="SUPFAM" id="SSF48264">
    <property type="entry name" value="Cytochrome P450"/>
    <property type="match status" value="1"/>
</dbReference>
<name>A0AAD6Z377_9AGAR</name>
<evidence type="ECO:0000256" key="5">
    <source>
        <dbReference type="ARBA" id="ARBA00022723"/>
    </source>
</evidence>
<keyword evidence="5 9" id="KW-0479">Metal-binding</keyword>
<comment type="caution">
    <text evidence="10">The sequence shown here is derived from an EMBL/GenBank/DDBJ whole genome shotgun (WGS) entry which is preliminary data.</text>
</comment>
<evidence type="ECO:0000256" key="9">
    <source>
        <dbReference type="PIRSR" id="PIRSR602401-1"/>
    </source>
</evidence>
<keyword evidence="7 9" id="KW-0408">Iron</keyword>
<dbReference type="GO" id="GO:0020037">
    <property type="term" value="F:heme binding"/>
    <property type="evidence" value="ECO:0007669"/>
    <property type="project" value="InterPro"/>
</dbReference>
<keyword evidence="4 9" id="KW-0349">Heme</keyword>
<gene>
    <name evidence="10" type="ORF">DFH08DRAFT_918671</name>
</gene>
<evidence type="ECO:0000256" key="8">
    <source>
        <dbReference type="ARBA" id="ARBA00023033"/>
    </source>
</evidence>
<dbReference type="InterPro" id="IPR036396">
    <property type="entry name" value="Cyt_P450_sf"/>
</dbReference>
<evidence type="ECO:0000256" key="1">
    <source>
        <dbReference type="ARBA" id="ARBA00001971"/>
    </source>
</evidence>
<evidence type="ECO:0000256" key="4">
    <source>
        <dbReference type="ARBA" id="ARBA00022617"/>
    </source>
</evidence>
<evidence type="ECO:0000313" key="10">
    <source>
        <dbReference type="EMBL" id="KAJ7304896.1"/>
    </source>
</evidence>
<reference evidence="10" key="1">
    <citation type="submission" date="2023-03" db="EMBL/GenBank/DDBJ databases">
        <title>Massive genome expansion in bonnet fungi (Mycena s.s.) driven by repeated elements and novel gene families across ecological guilds.</title>
        <authorList>
            <consortium name="Lawrence Berkeley National Laboratory"/>
            <person name="Harder C.B."/>
            <person name="Miyauchi S."/>
            <person name="Viragh M."/>
            <person name="Kuo A."/>
            <person name="Thoen E."/>
            <person name="Andreopoulos B."/>
            <person name="Lu D."/>
            <person name="Skrede I."/>
            <person name="Drula E."/>
            <person name="Henrissat B."/>
            <person name="Morin E."/>
            <person name="Kohler A."/>
            <person name="Barry K."/>
            <person name="LaButti K."/>
            <person name="Morin E."/>
            <person name="Salamov A."/>
            <person name="Lipzen A."/>
            <person name="Mereny Z."/>
            <person name="Hegedus B."/>
            <person name="Baldrian P."/>
            <person name="Stursova M."/>
            <person name="Weitz H."/>
            <person name="Taylor A."/>
            <person name="Grigoriev I.V."/>
            <person name="Nagy L.G."/>
            <person name="Martin F."/>
            <person name="Kauserud H."/>
        </authorList>
    </citation>
    <scope>NUCLEOTIDE SEQUENCE</scope>
    <source>
        <strain evidence="10">CBHHK002</strain>
    </source>
</reference>
<dbReference type="PANTHER" id="PTHR46300">
    <property type="entry name" value="P450, PUTATIVE (EUROFUNG)-RELATED-RELATED"/>
    <property type="match status" value="1"/>
</dbReference>
<keyword evidence="11" id="KW-1185">Reference proteome</keyword>
<evidence type="ECO:0000313" key="11">
    <source>
        <dbReference type="Proteomes" id="UP001218218"/>
    </source>
</evidence>
<evidence type="ECO:0000256" key="7">
    <source>
        <dbReference type="ARBA" id="ARBA00023004"/>
    </source>
</evidence>
<evidence type="ECO:0000256" key="6">
    <source>
        <dbReference type="ARBA" id="ARBA00023002"/>
    </source>
</evidence>
<dbReference type="PANTHER" id="PTHR46300:SF5">
    <property type="entry name" value="CYTOCHROME P450"/>
    <property type="match status" value="1"/>
</dbReference>
<protein>
    <submittedName>
        <fullName evidence="10">Cytochrome P450</fullName>
    </submittedName>
</protein>
<dbReference type="GO" id="GO:0005506">
    <property type="term" value="F:iron ion binding"/>
    <property type="evidence" value="ECO:0007669"/>
    <property type="project" value="InterPro"/>
</dbReference>
<dbReference type="AlphaFoldDB" id="A0AAD6Z377"/>
<dbReference type="GO" id="GO:0016705">
    <property type="term" value="F:oxidoreductase activity, acting on paired donors, with incorporation or reduction of molecular oxygen"/>
    <property type="evidence" value="ECO:0007669"/>
    <property type="project" value="InterPro"/>
</dbReference>
<dbReference type="InterPro" id="IPR001128">
    <property type="entry name" value="Cyt_P450"/>
</dbReference>
<comment type="cofactor">
    <cofactor evidence="1 9">
        <name>heme</name>
        <dbReference type="ChEBI" id="CHEBI:30413"/>
    </cofactor>
</comment>
<evidence type="ECO:0000256" key="2">
    <source>
        <dbReference type="ARBA" id="ARBA00005179"/>
    </source>
</evidence>
<comment type="pathway">
    <text evidence="2">Secondary metabolite biosynthesis.</text>
</comment>
<dbReference type="GO" id="GO:0004497">
    <property type="term" value="F:monooxygenase activity"/>
    <property type="evidence" value="ECO:0007669"/>
    <property type="project" value="UniProtKB-KW"/>
</dbReference>
<accession>A0AAD6Z377</accession>
<feature type="binding site" description="axial binding residue" evidence="9">
    <location>
        <position position="124"/>
    </location>
    <ligand>
        <name>heme</name>
        <dbReference type="ChEBI" id="CHEBI:30413"/>
    </ligand>
    <ligandPart>
        <name>Fe</name>
        <dbReference type="ChEBI" id="CHEBI:18248"/>
    </ligandPart>
</feature>
<keyword evidence="6" id="KW-0560">Oxidoreductase</keyword>
<dbReference type="PRINTS" id="PR00463">
    <property type="entry name" value="EP450I"/>
</dbReference>
<dbReference type="EMBL" id="JARIHO010000098">
    <property type="protein sequence ID" value="KAJ7304896.1"/>
    <property type="molecule type" value="Genomic_DNA"/>
</dbReference>
<sequence length="181" mass="20420">MILHPEYQVMAQKEIDSVVGDQRLPEFEDRESLPLVECIVQETLRWRSGVPLGIPHSVRKDDLYRGMLIPKGSLVFANITGMSLDESVYSDAACFYLERFLSKPAGRGEPYFNNTVFGFGRRICTGQYVAENTLWVAIASILASCKIINTVDEYGNIIVPDTTFTEGLGRILFRTIDDLYL</sequence>